<feature type="non-terminal residue" evidence="1">
    <location>
        <position position="1"/>
    </location>
</feature>
<gene>
    <name evidence="1" type="ORF">S01H4_33431</name>
</gene>
<dbReference type="EMBL" id="BART01017594">
    <property type="protein sequence ID" value="GAG79571.1"/>
    <property type="molecule type" value="Genomic_DNA"/>
</dbReference>
<name>X1C5A9_9ZZZZ</name>
<organism evidence="1">
    <name type="scientific">marine sediment metagenome</name>
    <dbReference type="NCBI Taxonomy" id="412755"/>
    <lineage>
        <taxon>unclassified sequences</taxon>
        <taxon>metagenomes</taxon>
        <taxon>ecological metagenomes</taxon>
    </lineage>
</organism>
<reference evidence="1" key="1">
    <citation type="journal article" date="2014" name="Front. Microbiol.">
        <title>High frequency of phylogenetically diverse reductive dehalogenase-homologous genes in deep subseafloor sedimentary metagenomes.</title>
        <authorList>
            <person name="Kawai M."/>
            <person name="Futagami T."/>
            <person name="Toyoda A."/>
            <person name="Takaki Y."/>
            <person name="Nishi S."/>
            <person name="Hori S."/>
            <person name="Arai W."/>
            <person name="Tsubouchi T."/>
            <person name="Morono Y."/>
            <person name="Uchiyama I."/>
            <person name="Ito T."/>
            <person name="Fujiyama A."/>
            <person name="Inagaki F."/>
            <person name="Takami H."/>
        </authorList>
    </citation>
    <scope>NUCLEOTIDE SEQUENCE</scope>
    <source>
        <strain evidence="1">Expedition CK06-06</strain>
    </source>
</reference>
<comment type="caution">
    <text evidence="1">The sequence shown here is derived from an EMBL/GenBank/DDBJ whole genome shotgun (WGS) entry which is preliminary data.</text>
</comment>
<proteinExistence type="predicted"/>
<dbReference type="AlphaFoldDB" id="X1C5A9"/>
<sequence length="299" mass="34972">SLFNEAKTIYDQFKSDINSEDLNKKNKAIFSLYQAYDTLKKATKLNPEHKRANELFEKLSRLLETEPRPKRIEEPKTEKVAKEDVKKVEEQKVIKPKELIKTYTEPEGEKPTASPKPTVEQEKVMPEYSVLNEELYDAPVKTQVTLNVLVSGEISEPGLRALLNQLYSAVKARRGFKYHDSPTNIYIYAFTSKERAESGMGQWIAMLQKSYDDVKPTISINERQIAQLGAKPEEQFGLSEEKRKEIWKELVLIEDRAMEEALEQYPEEFEKQVEMERRLIDEYQNKLARKYELTREQLQ</sequence>
<evidence type="ECO:0000313" key="1">
    <source>
        <dbReference type="EMBL" id="GAG79571.1"/>
    </source>
</evidence>
<feature type="non-terminal residue" evidence="1">
    <location>
        <position position="299"/>
    </location>
</feature>
<accession>X1C5A9</accession>
<protein>
    <submittedName>
        <fullName evidence="1">Uncharacterized protein</fullName>
    </submittedName>
</protein>